<dbReference type="InterPro" id="IPR003439">
    <property type="entry name" value="ABC_transporter-like_ATP-bd"/>
</dbReference>
<comment type="pathway">
    <text evidence="3">Protein modification; protein ubiquitination.</text>
</comment>
<evidence type="ECO:0000256" key="5">
    <source>
        <dbReference type="ARBA" id="ARBA00022692"/>
    </source>
</evidence>
<dbReference type="InterPro" id="IPR011333">
    <property type="entry name" value="SKP1/BTB/POZ_sf"/>
</dbReference>
<dbReference type="EMBL" id="KZ270159">
    <property type="protein sequence ID" value="OZC06253.1"/>
    <property type="molecule type" value="Genomic_DNA"/>
</dbReference>
<dbReference type="GO" id="GO:0016020">
    <property type="term" value="C:membrane"/>
    <property type="evidence" value="ECO:0007669"/>
    <property type="project" value="UniProtKB-SubCell"/>
</dbReference>
<proteinExistence type="inferred from homology"/>
<dbReference type="FunFam" id="3.30.710.10:FF:000159">
    <property type="entry name" value="Speckle-type POZ protein B"/>
    <property type="match status" value="1"/>
</dbReference>
<dbReference type="Pfam" id="PF24570">
    <property type="entry name" value="BACK_BPM_SPOP"/>
    <property type="match status" value="1"/>
</dbReference>
<evidence type="ECO:0008006" key="16">
    <source>
        <dbReference type="Google" id="ProtNLM"/>
    </source>
</evidence>
<dbReference type="Gene3D" id="6.10.250.3030">
    <property type="match status" value="1"/>
</dbReference>
<dbReference type="GO" id="GO:0140359">
    <property type="term" value="F:ABC-type transporter activity"/>
    <property type="evidence" value="ECO:0007669"/>
    <property type="project" value="InterPro"/>
</dbReference>
<organism evidence="14 15">
    <name type="scientific">Onchocerca flexuosa</name>
    <dbReference type="NCBI Taxonomy" id="387005"/>
    <lineage>
        <taxon>Eukaryota</taxon>
        <taxon>Metazoa</taxon>
        <taxon>Ecdysozoa</taxon>
        <taxon>Nematoda</taxon>
        <taxon>Chromadorea</taxon>
        <taxon>Rhabditida</taxon>
        <taxon>Spirurina</taxon>
        <taxon>Spiruromorpha</taxon>
        <taxon>Filarioidea</taxon>
        <taxon>Onchocercidae</taxon>
        <taxon>Onchocerca</taxon>
    </lineage>
</organism>
<accession>A0A238BM08</accession>
<feature type="domain" description="BTB" evidence="12">
    <location>
        <begin position="232"/>
        <end position="293"/>
    </location>
</feature>
<keyword evidence="7 11" id="KW-1133">Transmembrane helix</keyword>
<dbReference type="InterPro" id="IPR000210">
    <property type="entry name" value="BTB/POZ_dom"/>
</dbReference>
<evidence type="ECO:0000313" key="14">
    <source>
        <dbReference type="EMBL" id="OZC06253.1"/>
    </source>
</evidence>
<dbReference type="GO" id="GO:0005634">
    <property type="term" value="C:nucleus"/>
    <property type="evidence" value="ECO:0007669"/>
    <property type="project" value="UniProtKB-SubCell"/>
</dbReference>
<evidence type="ECO:0000256" key="7">
    <source>
        <dbReference type="ARBA" id="ARBA00022989"/>
    </source>
</evidence>
<dbReference type="SUPFAM" id="SSF54695">
    <property type="entry name" value="POZ domain"/>
    <property type="match status" value="1"/>
</dbReference>
<dbReference type="Pfam" id="PF01061">
    <property type="entry name" value="ABC2_membrane"/>
    <property type="match status" value="1"/>
</dbReference>
<dbReference type="SMART" id="SM00225">
    <property type="entry name" value="BTB"/>
    <property type="match status" value="1"/>
</dbReference>
<evidence type="ECO:0000256" key="2">
    <source>
        <dbReference type="ARBA" id="ARBA00004141"/>
    </source>
</evidence>
<dbReference type="Gene3D" id="3.40.50.300">
    <property type="entry name" value="P-loop containing nucleotide triphosphate hydrolases"/>
    <property type="match status" value="1"/>
</dbReference>
<evidence type="ECO:0000256" key="9">
    <source>
        <dbReference type="ARBA" id="ARBA00023242"/>
    </source>
</evidence>
<dbReference type="CDD" id="cd03774">
    <property type="entry name" value="MATH_SPOP"/>
    <property type="match status" value="1"/>
</dbReference>
<evidence type="ECO:0000259" key="13">
    <source>
        <dbReference type="PROSITE" id="PS50144"/>
    </source>
</evidence>
<dbReference type="GO" id="GO:0005524">
    <property type="term" value="F:ATP binding"/>
    <property type="evidence" value="ECO:0007669"/>
    <property type="project" value="InterPro"/>
</dbReference>
<evidence type="ECO:0000313" key="15">
    <source>
        <dbReference type="Proteomes" id="UP000242913"/>
    </source>
</evidence>
<evidence type="ECO:0000256" key="8">
    <source>
        <dbReference type="ARBA" id="ARBA00023136"/>
    </source>
</evidence>
<gene>
    <name evidence="14" type="ORF">X798_06761</name>
</gene>
<dbReference type="GO" id="GO:0030163">
    <property type="term" value="P:protein catabolic process"/>
    <property type="evidence" value="ECO:0007669"/>
    <property type="project" value="UniProtKB-ARBA"/>
</dbReference>
<evidence type="ECO:0000256" key="6">
    <source>
        <dbReference type="ARBA" id="ARBA00022786"/>
    </source>
</evidence>
<feature type="transmembrane region" description="Helical" evidence="11">
    <location>
        <begin position="563"/>
        <end position="582"/>
    </location>
</feature>
<feature type="compositionally biased region" description="Low complexity" evidence="10">
    <location>
        <begin position="22"/>
        <end position="44"/>
    </location>
</feature>
<evidence type="ECO:0000256" key="1">
    <source>
        <dbReference type="ARBA" id="ARBA00004123"/>
    </source>
</evidence>
<feature type="transmembrane region" description="Helical" evidence="11">
    <location>
        <begin position="792"/>
        <end position="815"/>
    </location>
</feature>
<dbReference type="InterPro" id="IPR008974">
    <property type="entry name" value="TRAF-like"/>
</dbReference>
<name>A0A238BM08_9BILA</name>
<dbReference type="GO" id="GO:0016887">
    <property type="term" value="F:ATP hydrolysis activity"/>
    <property type="evidence" value="ECO:0007669"/>
    <property type="project" value="InterPro"/>
</dbReference>
<dbReference type="AlphaFoldDB" id="A0A238BM08"/>
<dbReference type="Gene3D" id="6.20.250.50">
    <property type="match status" value="1"/>
</dbReference>
<dbReference type="PROSITE" id="PS50097">
    <property type="entry name" value="BTB"/>
    <property type="match status" value="1"/>
</dbReference>
<dbReference type="SUPFAM" id="SSF49599">
    <property type="entry name" value="TRAF domain-like"/>
    <property type="match status" value="1"/>
</dbReference>
<evidence type="ECO:0000256" key="10">
    <source>
        <dbReference type="SAM" id="MobiDB-lite"/>
    </source>
</evidence>
<dbReference type="Pfam" id="PF22486">
    <property type="entry name" value="MATH_2"/>
    <property type="match status" value="1"/>
</dbReference>
<dbReference type="InterPro" id="IPR056423">
    <property type="entry name" value="BACK_BPM_SPOP"/>
</dbReference>
<dbReference type="InterPro" id="IPR002083">
    <property type="entry name" value="MATH/TRAF_dom"/>
</dbReference>
<keyword evidence="15" id="KW-1185">Reference proteome</keyword>
<dbReference type="Gene3D" id="2.60.210.10">
    <property type="entry name" value="Apoptosis, Tumor Necrosis Factor Receptor Associated Protein 2, Chain A"/>
    <property type="match status" value="1"/>
</dbReference>
<feature type="transmembrane region" description="Helical" evidence="11">
    <location>
        <begin position="702"/>
        <end position="723"/>
    </location>
</feature>
<dbReference type="FunFam" id="2.60.210.10:FF:000028">
    <property type="entry name" value="Speckle-type POZ protein-like"/>
    <property type="match status" value="1"/>
</dbReference>
<comment type="subcellular location">
    <subcellularLocation>
        <location evidence="2">Membrane</location>
        <topology evidence="2">Multi-pass membrane protein</topology>
    </subcellularLocation>
    <subcellularLocation>
        <location evidence="1">Nucleus</location>
    </subcellularLocation>
</comment>
<dbReference type="InterPro" id="IPR013525">
    <property type="entry name" value="ABC2_TM"/>
</dbReference>
<reference evidence="14 15" key="1">
    <citation type="submission" date="2015-12" db="EMBL/GenBank/DDBJ databases">
        <title>Draft genome of the nematode, Onchocerca flexuosa.</title>
        <authorList>
            <person name="Mitreva M."/>
        </authorList>
    </citation>
    <scope>NUCLEOTIDE SEQUENCE [LARGE SCALE GENOMIC DNA]</scope>
    <source>
        <strain evidence="14">Red Deer</strain>
    </source>
</reference>
<dbReference type="OrthoDB" id="6359816at2759"/>
<evidence type="ECO:0000259" key="12">
    <source>
        <dbReference type="PROSITE" id="PS50097"/>
    </source>
</evidence>
<keyword evidence="9" id="KW-0539">Nucleus</keyword>
<keyword evidence="8 11" id="KW-0472">Membrane</keyword>
<feature type="region of interest" description="Disordered" evidence="10">
    <location>
        <begin position="1"/>
        <end position="46"/>
    </location>
</feature>
<dbReference type="Proteomes" id="UP000242913">
    <property type="component" value="Unassembled WGS sequence"/>
</dbReference>
<dbReference type="SMART" id="SM00061">
    <property type="entry name" value="MATH"/>
    <property type="match status" value="1"/>
</dbReference>
<dbReference type="PANTHER" id="PTHR24413">
    <property type="entry name" value="SPECKLE-TYPE POZ PROTEIN"/>
    <property type="match status" value="1"/>
</dbReference>
<protein>
    <recommendedName>
        <fullName evidence="16">BTB/POZ domain protein</fullName>
    </recommendedName>
</protein>
<keyword evidence="5 11" id="KW-0812">Transmembrane</keyword>
<evidence type="ECO:0000256" key="3">
    <source>
        <dbReference type="ARBA" id="ARBA00004906"/>
    </source>
</evidence>
<dbReference type="SUPFAM" id="SSF52540">
    <property type="entry name" value="P-loop containing nucleoside triphosphate hydrolases"/>
    <property type="match status" value="1"/>
</dbReference>
<comment type="similarity">
    <text evidence="4">Belongs to the Tdpoz family.</text>
</comment>
<evidence type="ECO:0000256" key="4">
    <source>
        <dbReference type="ARBA" id="ARBA00010846"/>
    </source>
</evidence>
<sequence length="821" mass="91782">MDADGSAQDESVSGGPGQAAISGSRAQSPSASASGSSSTSTTPTDVHMPVAENWCHTQVKVIKFNYMWTINNFSFCREEMGEVLKSSTFSAGSNDKLKWCLRINPKGLDEESKDYLSLYLLLVQCAKNEVRAKFKFSILNAKREETKAMESQRAYRFVQGKDWGFKKFIRRDFLLDEANGLLPEDRLSIFCEVSVVAETVNVTGQSNLMQFKVPSCRLSDDMANLFEKHCFSDCVLVTGTKEFHVHKAVLATRSPVFAACFEHKMSESQSDRVIIDDVEPDVMKEMLRFMYTGGAPNLDRMADTLLAAADKYQLDRLKVMCEQALCLNLTNENACETLILADLHSAEQLKHQAIDYINVHANEIMESDGWNCLVRDHPPLLAEVFRALATQQTPPIIMSHPPRKLVAFLINITLTMHPNVSTDSAINLLPVNPVLLTWEDLSVTAKKTKRLLLQDVTGIAQPGQLIALMGASGAGKTTLLNALLHRNLKGLKVSGVVKVNGRIIGRKITKVSAYIQQQNLFINSLTVHEHLNLQAALRLPSSFTKHEKELRVKQDNIRNPSFLWARLVQKVVMGLFLGTLYLQTEMNQDGISNIKGALFYYISELTYSTVFGIQTFLPSDFPLLVREYHDGIYPVICYYLSKIMSYLPIFTIDGICMVGISYYLIGLYPTFTTFLTTLVICILIEWSASSVGIMLSSISPTYAVAVSISGPLLTVFSITGGLYSNIKAIPESVRWVQYFSWFRFGYESLIINEFSHYDNISCLLSDGKPAAICENSGKFVINNLNFEMSNMYMNMGVMIVYILCVFIIGYVGLVLRVQLAR</sequence>
<dbReference type="Pfam" id="PF00005">
    <property type="entry name" value="ABC_tran"/>
    <property type="match status" value="1"/>
</dbReference>
<feature type="transmembrane region" description="Helical" evidence="11">
    <location>
        <begin position="671"/>
        <end position="695"/>
    </location>
</feature>
<dbReference type="Pfam" id="PF00651">
    <property type="entry name" value="BTB"/>
    <property type="match status" value="1"/>
</dbReference>
<dbReference type="PROSITE" id="PS50144">
    <property type="entry name" value="MATH"/>
    <property type="match status" value="1"/>
</dbReference>
<dbReference type="Gene3D" id="3.30.710.10">
    <property type="entry name" value="Potassium Channel Kv1.1, Chain A"/>
    <property type="match status" value="1"/>
</dbReference>
<feature type="domain" description="MATH" evidence="13">
    <location>
        <begin position="63"/>
        <end position="193"/>
    </location>
</feature>
<keyword evidence="6" id="KW-0833">Ubl conjugation pathway</keyword>
<dbReference type="InterPro" id="IPR027417">
    <property type="entry name" value="P-loop_NTPase"/>
</dbReference>
<evidence type="ECO:0000256" key="11">
    <source>
        <dbReference type="SAM" id="Phobius"/>
    </source>
</evidence>